<feature type="transmembrane region" description="Helical" evidence="1">
    <location>
        <begin position="265"/>
        <end position="283"/>
    </location>
</feature>
<dbReference type="EMBL" id="BAABJO010000004">
    <property type="protein sequence ID" value="GAA5115501.1"/>
    <property type="molecule type" value="Genomic_DNA"/>
</dbReference>
<feature type="transmembrane region" description="Helical" evidence="1">
    <location>
        <begin position="202"/>
        <end position="221"/>
    </location>
</feature>
<dbReference type="InterPro" id="IPR037185">
    <property type="entry name" value="EmrE-like"/>
</dbReference>
<gene>
    <name evidence="2" type="ORF">GCM10023320_14440</name>
</gene>
<keyword evidence="1" id="KW-1133">Transmembrane helix</keyword>
<evidence type="ECO:0000256" key="1">
    <source>
        <dbReference type="SAM" id="Phobius"/>
    </source>
</evidence>
<dbReference type="PANTHER" id="PTHR40761:SF1">
    <property type="entry name" value="CONSERVED INTEGRAL MEMBRANE ALANINE VALINE AND LEUCINE RICH PROTEIN-RELATED"/>
    <property type="match status" value="1"/>
</dbReference>
<dbReference type="NCBIfam" id="NF038012">
    <property type="entry name" value="DMT_1"/>
    <property type="match status" value="1"/>
</dbReference>
<feature type="transmembrane region" description="Helical" evidence="1">
    <location>
        <begin position="169"/>
        <end position="190"/>
    </location>
</feature>
<accession>A0ABP9NDQ9</accession>
<dbReference type="RefSeq" id="WP_345604025.1">
    <property type="nucleotide sequence ID" value="NZ_BAABJO010000004.1"/>
</dbReference>
<dbReference type="Proteomes" id="UP001500804">
    <property type="component" value="Unassembled WGS sequence"/>
</dbReference>
<feature type="transmembrane region" description="Helical" evidence="1">
    <location>
        <begin position="141"/>
        <end position="162"/>
    </location>
</feature>
<evidence type="ECO:0000313" key="3">
    <source>
        <dbReference type="Proteomes" id="UP001500804"/>
    </source>
</evidence>
<name>A0ABP9NDQ9_9PSEU</name>
<evidence type="ECO:0008006" key="4">
    <source>
        <dbReference type="Google" id="ProtNLM"/>
    </source>
</evidence>
<keyword evidence="1" id="KW-0472">Membrane</keyword>
<dbReference type="SUPFAM" id="SSF103481">
    <property type="entry name" value="Multidrug resistance efflux transporter EmrE"/>
    <property type="match status" value="1"/>
</dbReference>
<feature type="transmembrane region" description="Helical" evidence="1">
    <location>
        <begin position="54"/>
        <end position="75"/>
    </location>
</feature>
<keyword evidence="3" id="KW-1185">Reference proteome</keyword>
<protein>
    <recommendedName>
        <fullName evidence="4">Magnesium transporter NIPA</fullName>
    </recommendedName>
</protein>
<evidence type="ECO:0000313" key="2">
    <source>
        <dbReference type="EMBL" id="GAA5115501.1"/>
    </source>
</evidence>
<sequence length="305" mass="31029">MQASSILFVAVPAAVLGAASFGLASVLQHRATKLVAPSRTLDPRLLVRLARRPVWVLSIGTVIAGLALQVVALAFGPIVLVQPLLVTGVLFGAVFSALLAHRRVDRMIVLGALACVAGLAAFLLLARPGGGTGTIEAGADVLPLALALGLLVLVALVVAGRFDGPPRVLALATATGVLYGVTAGLIKVVTAQIRTGGIAEPFHHPVLYVVCVVGPIGFLLSQNTFQQGALVAPALAVITVVDPVVGVAVGVGWLGEQVATTPPVLAGEAVAVAVAIAGIVVLAHRGTRLRHEIEQQAYTPPPTWG</sequence>
<proteinExistence type="predicted"/>
<feature type="transmembrane region" description="Helical" evidence="1">
    <location>
        <begin position="107"/>
        <end position="126"/>
    </location>
</feature>
<reference evidence="3" key="1">
    <citation type="journal article" date="2019" name="Int. J. Syst. Evol. Microbiol.">
        <title>The Global Catalogue of Microorganisms (GCM) 10K type strain sequencing project: providing services to taxonomists for standard genome sequencing and annotation.</title>
        <authorList>
            <consortium name="The Broad Institute Genomics Platform"/>
            <consortium name="The Broad Institute Genome Sequencing Center for Infectious Disease"/>
            <person name="Wu L."/>
            <person name="Ma J."/>
        </authorList>
    </citation>
    <scope>NUCLEOTIDE SEQUENCE [LARGE SCALE GENOMIC DNA]</scope>
    <source>
        <strain evidence="3">JCM 18302</strain>
    </source>
</reference>
<feature type="transmembrane region" description="Helical" evidence="1">
    <location>
        <begin position="6"/>
        <end position="27"/>
    </location>
</feature>
<keyword evidence="1" id="KW-0812">Transmembrane</keyword>
<organism evidence="2 3">
    <name type="scientific">Pseudonocardia adelaidensis</name>
    <dbReference type="NCBI Taxonomy" id="648754"/>
    <lineage>
        <taxon>Bacteria</taxon>
        <taxon>Bacillati</taxon>
        <taxon>Actinomycetota</taxon>
        <taxon>Actinomycetes</taxon>
        <taxon>Pseudonocardiales</taxon>
        <taxon>Pseudonocardiaceae</taxon>
        <taxon>Pseudonocardia</taxon>
    </lineage>
</organism>
<comment type="caution">
    <text evidence="2">The sequence shown here is derived from an EMBL/GenBank/DDBJ whole genome shotgun (WGS) entry which is preliminary data.</text>
</comment>
<feature type="transmembrane region" description="Helical" evidence="1">
    <location>
        <begin position="81"/>
        <end position="100"/>
    </location>
</feature>
<feature type="transmembrane region" description="Helical" evidence="1">
    <location>
        <begin position="228"/>
        <end position="253"/>
    </location>
</feature>
<dbReference type="PANTHER" id="PTHR40761">
    <property type="entry name" value="CONSERVED INTEGRAL MEMBRANE ALANINE VALINE AND LEUCINE RICH PROTEIN-RELATED"/>
    <property type="match status" value="1"/>
</dbReference>